<dbReference type="GO" id="GO:0016776">
    <property type="term" value="F:phosphotransferase activity, phosphate group as acceptor"/>
    <property type="evidence" value="ECO:0007669"/>
    <property type="project" value="InterPro"/>
</dbReference>
<reference evidence="3" key="1">
    <citation type="submission" date="2016-07" db="EMBL/GenBank/DDBJ databases">
        <authorList>
            <person name="Florea S."/>
            <person name="Webb J.S."/>
            <person name="Jaromczyk J."/>
            <person name="Schardl C.L."/>
        </authorList>
    </citation>
    <scope>NUCLEOTIDE SEQUENCE [LARGE SCALE GENOMIC DNA]</scope>
    <source>
        <strain evidence="3">IPBSL-7</strain>
    </source>
</reference>
<sequence>MTDLWTEDPRSALRVGPDFDLATFDRAGTPAWAGDKAQAKEVMKARGDLLSELQERFFAHGRSGGTRKLLIIVQGLDTAGKGGIARHVMGMVDPQGVALRSFGVPTPEERRHHYLWRIKRALPRPGLIGLFDRSHYEDVLVVRVEELVEEEVWRKRYDEINRFERALVDDDTVVLKFALMVSHDEQGKRLMERIERPDKRWKYNPGDIDTRLKWDDFQAAYDDVFRLTSTAHAPWYVLPADRKWYSRLAATEIITRTLAEMDLEWPRPRWRAEVQRRRLAATMSPEAFAESQAEAKAAAEEAAAESGEIHAAADALANGSSRTKRRKKGAAKKRAGKKDKAGTRTSRK</sequence>
<dbReference type="EMBL" id="MBQD01000022">
    <property type="protein sequence ID" value="OCL33350.1"/>
    <property type="molecule type" value="Genomic_DNA"/>
</dbReference>
<dbReference type="InterPro" id="IPR022488">
    <property type="entry name" value="PPK2-related"/>
</dbReference>
<dbReference type="InterPro" id="IPR027417">
    <property type="entry name" value="P-loop_NTPase"/>
</dbReference>
<proteinExistence type="predicted"/>
<comment type="caution">
    <text evidence="2">The sequence shown here is derived from an EMBL/GenBank/DDBJ whole genome shotgun (WGS) entry which is preliminary data.</text>
</comment>
<evidence type="ECO:0000256" key="1">
    <source>
        <dbReference type="SAM" id="MobiDB-lite"/>
    </source>
</evidence>
<feature type="compositionally biased region" description="Low complexity" evidence="1">
    <location>
        <begin position="292"/>
        <end position="321"/>
    </location>
</feature>
<organism evidence="2 3">
    <name type="scientific">Tessaracoccus lapidicaptus</name>
    <dbReference type="NCBI Taxonomy" id="1427523"/>
    <lineage>
        <taxon>Bacteria</taxon>
        <taxon>Bacillati</taxon>
        <taxon>Actinomycetota</taxon>
        <taxon>Actinomycetes</taxon>
        <taxon>Propionibacteriales</taxon>
        <taxon>Propionibacteriaceae</taxon>
        <taxon>Tessaracoccus</taxon>
    </lineage>
</organism>
<dbReference type="SUPFAM" id="SSF52540">
    <property type="entry name" value="P-loop containing nucleoside triphosphate hydrolases"/>
    <property type="match status" value="1"/>
</dbReference>
<dbReference type="GO" id="GO:0006797">
    <property type="term" value="P:polyphosphate metabolic process"/>
    <property type="evidence" value="ECO:0007669"/>
    <property type="project" value="InterPro"/>
</dbReference>
<dbReference type="RefSeq" id="WP_068751915.1">
    <property type="nucleotide sequence ID" value="NZ_LR214441.1"/>
</dbReference>
<dbReference type="AlphaFoldDB" id="A0A1C0AL57"/>
<dbReference type="Gene3D" id="3.40.50.300">
    <property type="entry name" value="P-loop containing nucleotide triphosphate hydrolases"/>
    <property type="match status" value="1"/>
</dbReference>
<dbReference type="Proteomes" id="UP000093501">
    <property type="component" value="Unassembled WGS sequence"/>
</dbReference>
<feature type="region of interest" description="Disordered" evidence="1">
    <location>
        <begin position="292"/>
        <end position="348"/>
    </location>
</feature>
<name>A0A1C0AL57_9ACTN</name>
<dbReference type="PANTHER" id="PTHR34383">
    <property type="entry name" value="POLYPHOSPHATE:AMP PHOSPHOTRANSFERASE-RELATED"/>
    <property type="match status" value="1"/>
</dbReference>
<feature type="compositionally biased region" description="Basic residues" evidence="1">
    <location>
        <begin position="322"/>
        <end position="337"/>
    </location>
</feature>
<gene>
    <name evidence="2" type="ORF">BCR15_05880</name>
</gene>
<dbReference type="Pfam" id="PF03976">
    <property type="entry name" value="PPK2"/>
    <property type="match status" value="1"/>
</dbReference>
<accession>A0A1C0AL57</accession>
<dbReference type="NCBIfam" id="TIGR03709">
    <property type="entry name" value="PPK2_rel_1"/>
    <property type="match status" value="1"/>
</dbReference>
<evidence type="ECO:0000313" key="3">
    <source>
        <dbReference type="Proteomes" id="UP000093501"/>
    </source>
</evidence>
<protein>
    <submittedName>
        <fullName evidence="2">Uncharacterized protein</fullName>
    </submittedName>
</protein>
<dbReference type="PANTHER" id="PTHR34383:SF3">
    <property type="entry name" value="POLYPHOSPHATE:AMP PHOSPHOTRANSFERASE"/>
    <property type="match status" value="1"/>
</dbReference>
<dbReference type="InterPro" id="IPR022300">
    <property type="entry name" value="PPK2-rel_1"/>
</dbReference>
<evidence type="ECO:0000313" key="2">
    <source>
        <dbReference type="EMBL" id="OCL33350.1"/>
    </source>
</evidence>
<keyword evidence="3" id="KW-1185">Reference proteome</keyword>